<evidence type="ECO:0000256" key="1">
    <source>
        <dbReference type="SAM" id="SignalP"/>
    </source>
</evidence>
<sequence>MRSRGLGVMILSLSLLAACSGEPPVTAPVVNQGAHPKIPVQNFAPGLADEVATTAPQQPLNDPSAPLTTPLCGTALHEVNQVGAIIYPQGLATTTSSCAQNACFEPLTGTFIAADGNRSVCR</sequence>
<keyword evidence="1" id="KW-0732">Signal</keyword>
<dbReference type="PROSITE" id="PS51257">
    <property type="entry name" value="PROKAR_LIPOPROTEIN"/>
    <property type="match status" value="1"/>
</dbReference>
<proteinExistence type="predicted"/>
<protein>
    <recommendedName>
        <fullName evidence="4">Lectin-like protein BA14k</fullName>
    </recommendedName>
</protein>
<name>A0A4Y6UIM6_9PROT</name>
<dbReference type="Proteomes" id="UP000316313">
    <property type="component" value="Chromosome"/>
</dbReference>
<dbReference type="EMBL" id="CP038141">
    <property type="protein sequence ID" value="QDH17453.1"/>
    <property type="molecule type" value="Genomic_DNA"/>
</dbReference>
<feature type="signal peptide" evidence="1">
    <location>
        <begin position="1"/>
        <end position="17"/>
    </location>
</feature>
<dbReference type="AlphaFoldDB" id="A0A4Y6UIM6"/>
<evidence type="ECO:0000313" key="3">
    <source>
        <dbReference type="Proteomes" id="UP000316313"/>
    </source>
</evidence>
<gene>
    <name evidence="2" type="ORF">E3D00_07675</name>
</gene>
<organism evidence="2 3">
    <name type="scientific">Swingsia samuiensis</name>
    <dbReference type="NCBI Taxonomy" id="1293412"/>
    <lineage>
        <taxon>Bacteria</taxon>
        <taxon>Pseudomonadati</taxon>
        <taxon>Pseudomonadota</taxon>
        <taxon>Alphaproteobacteria</taxon>
        <taxon>Acetobacterales</taxon>
        <taxon>Acetobacteraceae</taxon>
        <taxon>Swingsia</taxon>
    </lineage>
</organism>
<evidence type="ECO:0008006" key="4">
    <source>
        <dbReference type="Google" id="ProtNLM"/>
    </source>
</evidence>
<reference evidence="2 3" key="1">
    <citation type="submission" date="2019-03" db="EMBL/GenBank/DDBJ databases">
        <title>The complete genome sequence of Swingsia samuiensis NBRC107927(T).</title>
        <authorList>
            <person name="Chua K.-O."/>
            <person name="Chan K.-G."/>
            <person name="See-Too W.-S."/>
        </authorList>
    </citation>
    <scope>NUCLEOTIDE SEQUENCE [LARGE SCALE GENOMIC DNA]</scope>
    <source>
        <strain evidence="2 3">AH83</strain>
    </source>
</reference>
<keyword evidence="3" id="KW-1185">Reference proteome</keyword>
<dbReference type="KEGG" id="ssam:E3D00_07675"/>
<evidence type="ECO:0000313" key="2">
    <source>
        <dbReference type="EMBL" id="QDH17453.1"/>
    </source>
</evidence>
<feature type="chain" id="PRO_5021227062" description="Lectin-like protein BA14k" evidence="1">
    <location>
        <begin position="18"/>
        <end position="122"/>
    </location>
</feature>
<dbReference type="OrthoDB" id="7225166at2"/>
<accession>A0A4Y6UIM6</accession>
<dbReference type="RefSeq" id="WP_141461415.1">
    <property type="nucleotide sequence ID" value="NZ_CP038141.1"/>
</dbReference>